<sequence length="92" mass="10401">MADSDDRTRQRSGNERGRYTHNDVHSRRRGGNSGRGSHSRGRGRGEAHGTPVRGQRGTIPMGMPMLKRLENETSDEIARLLHQNKRPLRETS</sequence>
<dbReference type="EMBL" id="MRZV01002250">
    <property type="protein sequence ID" value="PIK34203.1"/>
    <property type="molecule type" value="Genomic_DNA"/>
</dbReference>
<comment type="caution">
    <text evidence="2">The sequence shown here is derived from an EMBL/GenBank/DDBJ whole genome shotgun (WGS) entry which is preliminary data.</text>
</comment>
<reference evidence="2 3" key="1">
    <citation type="journal article" date="2017" name="PLoS Biol.">
        <title>The sea cucumber genome provides insights into morphological evolution and visceral regeneration.</title>
        <authorList>
            <person name="Zhang X."/>
            <person name="Sun L."/>
            <person name="Yuan J."/>
            <person name="Sun Y."/>
            <person name="Gao Y."/>
            <person name="Zhang L."/>
            <person name="Li S."/>
            <person name="Dai H."/>
            <person name="Hamel J.F."/>
            <person name="Liu C."/>
            <person name="Yu Y."/>
            <person name="Liu S."/>
            <person name="Lin W."/>
            <person name="Guo K."/>
            <person name="Jin S."/>
            <person name="Xu P."/>
            <person name="Storey K.B."/>
            <person name="Huan P."/>
            <person name="Zhang T."/>
            <person name="Zhou Y."/>
            <person name="Zhang J."/>
            <person name="Lin C."/>
            <person name="Li X."/>
            <person name="Xing L."/>
            <person name="Huo D."/>
            <person name="Sun M."/>
            <person name="Wang L."/>
            <person name="Mercier A."/>
            <person name="Li F."/>
            <person name="Yang H."/>
            <person name="Xiang J."/>
        </authorList>
    </citation>
    <scope>NUCLEOTIDE SEQUENCE [LARGE SCALE GENOMIC DNA]</scope>
    <source>
        <strain evidence="2">Shaxun</strain>
        <tissue evidence="2">Muscle</tissue>
    </source>
</reference>
<feature type="region of interest" description="Disordered" evidence="1">
    <location>
        <begin position="1"/>
        <end position="92"/>
    </location>
</feature>
<gene>
    <name evidence="2" type="ORF">BSL78_28970</name>
</gene>
<evidence type="ECO:0000256" key="1">
    <source>
        <dbReference type="SAM" id="MobiDB-lite"/>
    </source>
</evidence>
<dbReference type="Proteomes" id="UP000230750">
    <property type="component" value="Unassembled WGS sequence"/>
</dbReference>
<name>A0A2G8JEQ4_STIJA</name>
<organism evidence="2 3">
    <name type="scientific">Stichopus japonicus</name>
    <name type="common">Sea cucumber</name>
    <dbReference type="NCBI Taxonomy" id="307972"/>
    <lineage>
        <taxon>Eukaryota</taxon>
        <taxon>Metazoa</taxon>
        <taxon>Echinodermata</taxon>
        <taxon>Eleutherozoa</taxon>
        <taxon>Echinozoa</taxon>
        <taxon>Holothuroidea</taxon>
        <taxon>Aspidochirotacea</taxon>
        <taxon>Aspidochirotida</taxon>
        <taxon>Stichopodidae</taxon>
        <taxon>Apostichopus</taxon>
    </lineage>
</organism>
<feature type="compositionally biased region" description="Basic and acidic residues" evidence="1">
    <location>
        <begin position="67"/>
        <end position="79"/>
    </location>
</feature>
<keyword evidence="3" id="KW-1185">Reference proteome</keyword>
<evidence type="ECO:0000313" key="3">
    <source>
        <dbReference type="Proteomes" id="UP000230750"/>
    </source>
</evidence>
<proteinExistence type="predicted"/>
<evidence type="ECO:0000313" key="2">
    <source>
        <dbReference type="EMBL" id="PIK34203.1"/>
    </source>
</evidence>
<dbReference type="AlphaFoldDB" id="A0A2G8JEQ4"/>
<accession>A0A2G8JEQ4</accession>
<feature type="compositionally biased region" description="Basic and acidic residues" evidence="1">
    <location>
        <begin position="1"/>
        <end position="25"/>
    </location>
</feature>
<protein>
    <submittedName>
        <fullName evidence="2">Uncharacterized protein</fullName>
    </submittedName>
</protein>